<dbReference type="eggNOG" id="COG4275">
    <property type="taxonomic scope" value="Bacteria"/>
</dbReference>
<accession>I4C049</accession>
<organism evidence="3 4">
    <name type="scientific">Desulfomonile tiedjei (strain ATCC 49306 / DSM 6799 / DCB-1)</name>
    <dbReference type="NCBI Taxonomy" id="706587"/>
    <lineage>
        <taxon>Bacteria</taxon>
        <taxon>Pseudomonadati</taxon>
        <taxon>Thermodesulfobacteriota</taxon>
        <taxon>Desulfomonilia</taxon>
        <taxon>Desulfomonilales</taxon>
        <taxon>Desulfomonilaceae</taxon>
        <taxon>Desulfomonile</taxon>
    </lineage>
</organism>
<dbReference type="Pfam" id="PF09828">
    <property type="entry name" value="ChrB_C"/>
    <property type="match status" value="1"/>
</dbReference>
<dbReference type="InterPro" id="IPR046858">
    <property type="entry name" value="ChrB_N"/>
</dbReference>
<dbReference type="RefSeq" id="WP_014808099.1">
    <property type="nucleotide sequence ID" value="NC_018025.1"/>
</dbReference>
<dbReference type="STRING" id="706587.Desti_0194"/>
<evidence type="ECO:0000313" key="4">
    <source>
        <dbReference type="Proteomes" id="UP000006055"/>
    </source>
</evidence>
<evidence type="ECO:0000259" key="2">
    <source>
        <dbReference type="Pfam" id="PF20229"/>
    </source>
</evidence>
<gene>
    <name evidence="3" type="ordered locus">Desti_0194</name>
</gene>
<sequence>MNDCPDVKWLLLIHQIPPKPGYLRVKIWRRLQTLGAVAIKNSVYVIPRNEQTLEDFQWVLREIVQAGAEASICTASFIEGLTDDQVEGLFRAARDVDYAQIAEEAKAVLDTAPLGPSMTDEDRSGLEVALMRLKKRFSVIVNLDFFEATGREAASTLLERIEFRLAEARSSRVTEPEELNTSDLSQFHQRTWVTRKGVYVDRIACAWLIRRFIDPEAAFRFVSERGYRPKTGELRFDMFEGEFTHDGDLCTFEVLIKRFAVHDKALAEIGKIVHDLDLKDAKFKRPENAGVLALLDGIAASRKPDDERLERGATLFDDLYEYFRRRF</sequence>
<dbReference type="OrthoDB" id="9784302at2"/>
<dbReference type="InterPro" id="IPR018634">
    <property type="entry name" value="ChrB_C"/>
</dbReference>
<dbReference type="HOGENOM" id="CLU_079058_0_0_7"/>
<feature type="domain" description="ChrB N-terminal" evidence="2">
    <location>
        <begin position="24"/>
        <end position="167"/>
    </location>
</feature>
<dbReference type="Proteomes" id="UP000006055">
    <property type="component" value="Chromosome"/>
</dbReference>
<dbReference type="AlphaFoldDB" id="I4C049"/>
<dbReference type="Pfam" id="PF20229">
    <property type="entry name" value="ChrB_N"/>
    <property type="match status" value="1"/>
</dbReference>
<dbReference type="EMBL" id="CP003360">
    <property type="protein sequence ID" value="AFM22940.1"/>
    <property type="molecule type" value="Genomic_DNA"/>
</dbReference>
<evidence type="ECO:0000313" key="3">
    <source>
        <dbReference type="EMBL" id="AFM22940.1"/>
    </source>
</evidence>
<evidence type="ECO:0008006" key="5">
    <source>
        <dbReference type="Google" id="ProtNLM"/>
    </source>
</evidence>
<name>I4C049_DESTA</name>
<keyword evidence="4" id="KW-1185">Reference proteome</keyword>
<dbReference type="PATRIC" id="fig|706587.4.peg.220"/>
<protein>
    <recommendedName>
        <fullName evidence="5">ChrB protein</fullName>
    </recommendedName>
</protein>
<evidence type="ECO:0000259" key="1">
    <source>
        <dbReference type="Pfam" id="PF09828"/>
    </source>
</evidence>
<proteinExistence type="predicted"/>
<dbReference type="KEGG" id="dti:Desti_0194"/>
<reference evidence="4" key="1">
    <citation type="submission" date="2012-06" db="EMBL/GenBank/DDBJ databases">
        <title>Complete sequence of chromosome of Desulfomonile tiedjei DSM 6799.</title>
        <authorList>
            <person name="Lucas S."/>
            <person name="Copeland A."/>
            <person name="Lapidus A."/>
            <person name="Glavina del Rio T."/>
            <person name="Dalin E."/>
            <person name="Tice H."/>
            <person name="Bruce D."/>
            <person name="Goodwin L."/>
            <person name="Pitluck S."/>
            <person name="Peters L."/>
            <person name="Ovchinnikova G."/>
            <person name="Zeytun A."/>
            <person name="Lu M."/>
            <person name="Kyrpides N."/>
            <person name="Mavromatis K."/>
            <person name="Ivanova N."/>
            <person name="Brettin T."/>
            <person name="Detter J.C."/>
            <person name="Han C."/>
            <person name="Larimer F."/>
            <person name="Land M."/>
            <person name="Hauser L."/>
            <person name="Markowitz V."/>
            <person name="Cheng J.-F."/>
            <person name="Hugenholtz P."/>
            <person name="Woyke T."/>
            <person name="Wu D."/>
            <person name="Spring S."/>
            <person name="Schroeder M."/>
            <person name="Brambilla E."/>
            <person name="Klenk H.-P."/>
            <person name="Eisen J.A."/>
        </authorList>
    </citation>
    <scope>NUCLEOTIDE SEQUENCE [LARGE SCALE GENOMIC DNA]</scope>
    <source>
        <strain evidence="4">ATCC 49306 / DSM 6799 / DCB-1</strain>
    </source>
</reference>
<feature type="domain" description="ChrB C-terminal" evidence="1">
    <location>
        <begin position="192"/>
        <end position="323"/>
    </location>
</feature>